<evidence type="ECO:0000313" key="2">
    <source>
        <dbReference type="Proteomes" id="UP000698059"/>
    </source>
</evidence>
<reference evidence="1 2" key="1">
    <citation type="submission" date="2021-01" db="EMBL/GenBank/DDBJ databases">
        <title>Sequencing the genomes of 1000 actinobacteria strains.</title>
        <authorList>
            <person name="Klenk H.-P."/>
        </authorList>
    </citation>
    <scope>NUCLEOTIDE SEQUENCE [LARGE SCALE GENOMIC DNA]</scope>
    <source>
        <strain evidence="1 2">DSM 46000</strain>
    </source>
</reference>
<dbReference type="RefSeq" id="WP_205306487.1">
    <property type="nucleotide sequence ID" value="NZ_BAAAVF010000016.1"/>
</dbReference>
<dbReference type="PANTHER" id="PTHR15394:SF3">
    <property type="entry name" value="SERINE HYDROLASE RBBP9"/>
    <property type="match status" value="1"/>
</dbReference>
<name>A0ABS2LDB8_9CELL</name>
<dbReference type="Gene3D" id="3.40.50.1820">
    <property type="entry name" value="alpha/beta hydrolase"/>
    <property type="match status" value="1"/>
</dbReference>
<evidence type="ECO:0000313" key="1">
    <source>
        <dbReference type="EMBL" id="MBM7478410.1"/>
    </source>
</evidence>
<keyword evidence="1" id="KW-0378">Hydrolase</keyword>
<organism evidence="1 2">
    <name type="scientific">Oerskovia jenensis</name>
    <dbReference type="NCBI Taxonomy" id="162169"/>
    <lineage>
        <taxon>Bacteria</taxon>
        <taxon>Bacillati</taxon>
        <taxon>Actinomycetota</taxon>
        <taxon>Actinomycetes</taxon>
        <taxon>Micrococcales</taxon>
        <taxon>Cellulomonadaceae</taxon>
        <taxon>Oerskovia</taxon>
    </lineage>
</organism>
<comment type="caution">
    <text evidence="1">The sequence shown here is derived from an EMBL/GenBank/DDBJ whole genome shotgun (WGS) entry which is preliminary data.</text>
</comment>
<dbReference type="InterPro" id="IPR010662">
    <property type="entry name" value="RBBP9/YdeN"/>
</dbReference>
<dbReference type="Proteomes" id="UP000698059">
    <property type="component" value="Unassembled WGS sequence"/>
</dbReference>
<accession>A0ABS2LDB8</accession>
<dbReference type="PANTHER" id="PTHR15394">
    <property type="entry name" value="SERINE HYDROLASE RBBP9"/>
    <property type="match status" value="1"/>
</dbReference>
<dbReference type="SUPFAM" id="SSF53474">
    <property type="entry name" value="alpha/beta-Hydrolases"/>
    <property type="match status" value="1"/>
</dbReference>
<protein>
    <submittedName>
        <fullName evidence="1">Alpha/beta hydrolase family esterase</fullName>
    </submittedName>
</protein>
<keyword evidence="2" id="KW-1185">Reference proteome</keyword>
<dbReference type="GO" id="GO:0016787">
    <property type="term" value="F:hydrolase activity"/>
    <property type="evidence" value="ECO:0007669"/>
    <property type="project" value="UniProtKB-KW"/>
</dbReference>
<dbReference type="Pfam" id="PF06821">
    <property type="entry name" value="Ser_hydrolase"/>
    <property type="match status" value="1"/>
</dbReference>
<dbReference type="InterPro" id="IPR029058">
    <property type="entry name" value="AB_hydrolase_fold"/>
</dbReference>
<dbReference type="EMBL" id="JAFBBO010000001">
    <property type="protein sequence ID" value="MBM7478410.1"/>
    <property type="molecule type" value="Genomic_DNA"/>
</dbReference>
<gene>
    <name evidence="1" type="ORF">JOD49_001330</name>
</gene>
<proteinExistence type="predicted"/>
<sequence length="216" mass="22771">MTALDDAAATGRTASLPLDAHPPVTRIVVVHGLGATAASHWFGAVRDRYAPRGVEVVVPDLPDSQAPDLDTWLSTLAVAVGAVDQGTVLVGHSLGCVSILQHLAARQDDWRLGGLALVAGFCEEVPGIPEVDHFVARPLDPDAVAARTLRRHVVVADDDPVVPRSLTETLARLLDADLTVVAGAGHFVARGGFDRLPALEDVLDSWTVERPGTRLS</sequence>